<evidence type="ECO:0000313" key="1">
    <source>
        <dbReference type="EMBL" id="SAL32793.1"/>
    </source>
</evidence>
<proteinExistence type="predicted"/>
<dbReference type="AlphaFoldDB" id="A0A158GLI3"/>
<sequence length="54" mass="5801">MAGNMANSVTIVSKSANVESFLQNERNRGLPLAVMTPCVQTLSFKATGLTETDR</sequence>
<reference evidence="1 2" key="1">
    <citation type="submission" date="2016-01" db="EMBL/GenBank/DDBJ databases">
        <authorList>
            <person name="Oliw E.H."/>
        </authorList>
    </citation>
    <scope>NUCLEOTIDE SEQUENCE [LARGE SCALE GENOMIC DNA]</scope>
    <source>
        <strain evidence="1">LMG 27134</strain>
    </source>
</reference>
<dbReference type="Proteomes" id="UP000054683">
    <property type="component" value="Unassembled WGS sequence"/>
</dbReference>
<organism evidence="1 2">
    <name type="scientific">Caballeronia udeis</name>
    <dbReference type="NCBI Taxonomy" id="1232866"/>
    <lineage>
        <taxon>Bacteria</taxon>
        <taxon>Pseudomonadati</taxon>
        <taxon>Pseudomonadota</taxon>
        <taxon>Betaproteobacteria</taxon>
        <taxon>Burkholderiales</taxon>
        <taxon>Burkholderiaceae</taxon>
        <taxon>Caballeronia</taxon>
    </lineage>
</organism>
<accession>A0A158GLI3</accession>
<protein>
    <submittedName>
        <fullName evidence="1">Uncharacterized protein</fullName>
    </submittedName>
</protein>
<name>A0A158GLI3_9BURK</name>
<evidence type="ECO:0000313" key="2">
    <source>
        <dbReference type="Proteomes" id="UP000054683"/>
    </source>
</evidence>
<gene>
    <name evidence="1" type="ORF">AWB69_02877</name>
</gene>
<dbReference type="EMBL" id="FCOK02000016">
    <property type="protein sequence ID" value="SAL32793.1"/>
    <property type="molecule type" value="Genomic_DNA"/>
</dbReference>